<proteinExistence type="predicted"/>
<evidence type="ECO:0000259" key="7">
    <source>
        <dbReference type="PROSITE" id="PS50071"/>
    </source>
</evidence>
<dbReference type="PANTHER" id="PTHR24324:SF5">
    <property type="entry name" value="HEMATOPOIETICALLY-EXPRESSED HOMEOBOX PROTEIN HHEX"/>
    <property type="match status" value="1"/>
</dbReference>
<dbReference type="OrthoDB" id="6159439at2759"/>
<feature type="domain" description="Homeobox" evidence="7">
    <location>
        <begin position="40"/>
        <end position="100"/>
    </location>
</feature>
<evidence type="ECO:0000313" key="9">
    <source>
        <dbReference type="Proteomes" id="UP000093000"/>
    </source>
</evidence>
<dbReference type="InterPro" id="IPR009057">
    <property type="entry name" value="Homeodomain-like_sf"/>
</dbReference>
<evidence type="ECO:0000256" key="4">
    <source>
        <dbReference type="ARBA" id="ARBA00023242"/>
    </source>
</evidence>
<accession>A0A1C7MUB6</accession>
<dbReference type="STRING" id="101091.A0A1C7MUB6"/>
<dbReference type="EMBL" id="LUGH01002151">
    <property type="protein sequence ID" value="OBZ80423.1"/>
    <property type="molecule type" value="Genomic_DNA"/>
</dbReference>
<dbReference type="Pfam" id="PF00046">
    <property type="entry name" value="Homeodomain"/>
    <property type="match status" value="1"/>
</dbReference>
<dbReference type="InterPro" id="IPR001356">
    <property type="entry name" value="HD"/>
</dbReference>
<evidence type="ECO:0000256" key="3">
    <source>
        <dbReference type="ARBA" id="ARBA00023155"/>
    </source>
</evidence>
<dbReference type="InterPro" id="IPR051000">
    <property type="entry name" value="Homeobox_DNA-bind_prot"/>
</dbReference>
<dbReference type="Gene3D" id="1.10.10.60">
    <property type="entry name" value="Homeodomain-like"/>
    <property type="match status" value="1"/>
</dbReference>
<evidence type="ECO:0000313" key="8">
    <source>
        <dbReference type="EMBL" id="OBZ80423.1"/>
    </source>
</evidence>
<evidence type="ECO:0000256" key="2">
    <source>
        <dbReference type="ARBA" id="ARBA00023125"/>
    </source>
</evidence>
<protein>
    <submittedName>
        <fullName evidence="8">Homeobox protein HD-10</fullName>
    </submittedName>
</protein>
<dbReference type="GO" id="GO:0005634">
    <property type="term" value="C:nucleus"/>
    <property type="evidence" value="ECO:0007669"/>
    <property type="project" value="UniProtKB-SubCell"/>
</dbReference>
<dbReference type="SMART" id="SM00389">
    <property type="entry name" value="HOX"/>
    <property type="match status" value="1"/>
</dbReference>
<keyword evidence="3 5" id="KW-0371">Homeobox</keyword>
<dbReference type="PROSITE" id="PS00027">
    <property type="entry name" value="HOMEOBOX_1"/>
    <property type="match status" value="1"/>
</dbReference>
<dbReference type="GO" id="GO:0000978">
    <property type="term" value="F:RNA polymerase II cis-regulatory region sequence-specific DNA binding"/>
    <property type="evidence" value="ECO:0007669"/>
    <property type="project" value="TreeGrafter"/>
</dbReference>
<sequence>MYEGATFYSQDKIDFYQNEPENDSSPAQQAGDFKATFYNPFEIKHRRRTSRAQFKVLEKTFLENPKPNAVVRRWLAQKLSMTPRGVQVWFQNRRAKEKTANVRKSKQQEEEYPVTSTIVPSSPEHSICLCQDCQPSLLLATPMSRTTSYPPFYSSDGSTTADDEEFLMTPVTPFVDQQQQQQLMYDTMLMNNEDQMKQNWVQPLPTWSSLIQENTDAFNYVNNTMMFDNSTPNEFFRRLSEPIFDQHLNLIHPDQFNFLTRNNFGSL</sequence>
<evidence type="ECO:0000256" key="5">
    <source>
        <dbReference type="PROSITE-ProRule" id="PRU00108"/>
    </source>
</evidence>
<keyword evidence="9" id="KW-1185">Reference proteome</keyword>
<dbReference type="PANTHER" id="PTHR24324">
    <property type="entry name" value="HOMEOBOX PROTEIN HHEX"/>
    <property type="match status" value="1"/>
</dbReference>
<keyword evidence="4 5" id="KW-0539">Nucleus</keyword>
<evidence type="ECO:0000256" key="6">
    <source>
        <dbReference type="RuleBase" id="RU000682"/>
    </source>
</evidence>
<dbReference type="AlphaFoldDB" id="A0A1C7MUB6"/>
<dbReference type="InterPro" id="IPR017970">
    <property type="entry name" value="Homeobox_CS"/>
</dbReference>
<gene>
    <name evidence="8" type="primary">HD-10_6</name>
    <name evidence="8" type="ORF">A0J61_11528</name>
</gene>
<evidence type="ECO:0000256" key="1">
    <source>
        <dbReference type="ARBA" id="ARBA00004123"/>
    </source>
</evidence>
<dbReference type="SUPFAM" id="SSF46689">
    <property type="entry name" value="Homeodomain-like"/>
    <property type="match status" value="1"/>
</dbReference>
<comment type="caution">
    <text evidence="8">The sequence shown here is derived from an EMBL/GenBank/DDBJ whole genome shotgun (WGS) entry which is preliminary data.</text>
</comment>
<keyword evidence="2 5" id="KW-0238">DNA-binding</keyword>
<dbReference type="GO" id="GO:0030154">
    <property type="term" value="P:cell differentiation"/>
    <property type="evidence" value="ECO:0007669"/>
    <property type="project" value="TreeGrafter"/>
</dbReference>
<dbReference type="GO" id="GO:0000981">
    <property type="term" value="F:DNA-binding transcription factor activity, RNA polymerase II-specific"/>
    <property type="evidence" value="ECO:0007669"/>
    <property type="project" value="InterPro"/>
</dbReference>
<feature type="DNA-binding region" description="Homeobox" evidence="5">
    <location>
        <begin position="42"/>
        <end position="101"/>
    </location>
</feature>
<organism evidence="8 9">
    <name type="scientific">Choanephora cucurbitarum</name>
    <dbReference type="NCBI Taxonomy" id="101091"/>
    <lineage>
        <taxon>Eukaryota</taxon>
        <taxon>Fungi</taxon>
        <taxon>Fungi incertae sedis</taxon>
        <taxon>Mucoromycota</taxon>
        <taxon>Mucoromycotina</taxon>
        <taxon>Mucoromycetes</taxon>
        <taxon>Mucorales</taxon>
        <taxon>Mucorineae</taxon>
        <taxon>Choanephoraceae</taxon>
        <taxon>Choanephoroideae</taxon>
        <taxon>Choanephora</taxon>
    </lineage>
</organism>
<reference evidence="8 9" key="1">
    <citation type="submission" date="2016-03" db="EMBL/GenBank/DDBJ databases">
        <title>Choanephora cucurbitarum.</title>
        <authorList>
            <person name="Min B."/>
            <person name="Park H."/>
            <person name="Park J.-H."/>
            <person name="Shin H.-D."/>
            <person name="Choi I.-G."/>
        </authorList>
    </citation>
    <scope>NUCLEOTIDE SEQUENCE [LARGE SCALE GENOMIC DNA]</scope>
    <source>
        <strain evidence="8 9">KUS-F28377</strain>
    </source>
</reference>
<dbReference type="CDD" id="cd00086">
    <property type="entry name" value="homeodomain"/>
    <property type="match status" value="1"/>
</dbReference>
<comment type="subcellular location">
    <subcellularLocation>
        <location evidence="1 5 6">Nucleus</location>
    </subcellularLocation>
</comment>
<dbReference type="Proteomes" id="UP000093000">
    <property type="component" value="Unassembled WGS sequence"/>
</dbReference>
<dbReference type="PROSITE" id="PS50071">
    <property type="entry name" value="HOMEOBOX_2"/>
    <property type="match status" value="1"/>
</dbReference>
<dbReference type="InParanoid" id="A0A1C7MUB6"/>
<name>A0A1C7MUB6_9FUNG</name>